<evidence type="ECO:0000313" key="9">
    <source>
        <dbReference type="EMBL" id="STO32210.1"/>
    </source>
</evidence>
<feature type="transmembrane region" description="Helical" evidence="8">
    <location>
        <begin position="182"/>
        <end position="199"/>
    </location>
</feature>
<feature type="transmembrane region" description="Helical" evidence="8">
    <location>
        <begin position="387"/>
        <end position="406"/>
    </location>
</feature>
<keyword evidence="3" id="KW-0813">Transport</keyword>
<reference evidence="9 10" key="1">
    <citation type="submission" date="2018-06" db="EMBL/GenBank/DDBJ databases">
        <authorList>
            <consortium name="Pathogen Informatics"/>
            <person name="Doyle S."/>
        </authorList>
    </citation>
    <scope>NUCLEOTIDE SEQUENCE [LARGE SCALE GENOMIC DNA]</scope>
    <source>
        <strain evidence="9 10">NCTC10723</strain>
    </source>
</reference>
<dbReference type="Pfam" id="PF00860">
    <property type="entry name" value="Xan_ur_permease"/>
    <property type="match status" value="1"/>
</dbReference>
<evidence type="ECO:0000256" key="5">
    <source>
        <dbReference type="ARBA" id="ARBA00022692"/>
    </source>
</evidence>
<proteinExistence type="inferred from homology"/>
<feature type="transmembrane region" description="Helical" evidence="8">
    <location>
        <begin position="360"/>
        <end position="381"/>
    </location>
</feature>
<evidence type="ECO:0000256" key="6">
    <source>
        <dbReference type="ARBA" id="ARBA00022989"/>
    </source>
</evidence>
<dbReference type="GO" id="GO:0005886">
    <property type="term" value="C:plasma membrane"/>
    <property type="evidence" value="ECO:0007669"/>
    <property type="project" value="UniProtKB-SubCell"/>
</dbReference>
<feature type="transmembrane region" description="Helical" evidence="8">
    <location>
        <begin position="26"/>
        <end position="49"/>
    </location>
</feature>
<dbReference type="Proteomes" id="UP000255328">
    <property type="component" value="Unassembled WGS sequence"/>
</dbReference>
<dbReference type="PANTHER" id="PTHR42810:SF2">
    <property type="entry name" value="PURINE PERMEASE C1399.01C-RELATED"/>
    <property type="match status" value="1"/>
</dbReference>
<dbReference type="NCBIfam" id="NF037981">
    <property type="entry name" value="NCS2_1"/>
    <property type="match status" value="1"/>
</dbReference>
<name>A0A377GYZ4_9FUSO</name>
<keyword evidence="4" id="KW-1003">Cell membrane</keyword>
<dbReference type="RefSeq" id="WP_115271172.1">
    <property type="nucleotide sequence ID" value="NZ_CASFEE010000028.1"/>
</dbReference>
<dbReference type="PANTHER" id="PTHR42810">
    <property type="entry name" value="PURINE PERMEASE C1399.01C-RELATED"/>
    <property type="match status" value="1"/>
</dbReference>
<keyword evidence="5 8" id="KW-0812">Transmembrane</keyword>
<evidence type="ECO:0000256" key="4">
    <source>
        <dbReference type="ARBA" id="ARBA00022475"/>
    </source>
</evidence>
<dbReference type="GO" id="GO:0042907">
    <property type="term" value="F:xanthine transmembrane transporter activity"/>
    <property type="evidence" value="ECO:0007669"/>
    <property type="project" value="TreeGrafter"/>
</dbReference>
<dbReference type="NCBIfam" id="TIGR03173">
    <property type="entry name" value="pbuX"/>
    <property type="match status" value="1"/>
</dbReference>
<dbReference type="InterPro" id="IPR017588">
    <property type="entry name" value="UacT-like"/>
</dbReference>
<keyword evidence="6 8" id="KW-1133">Transmembrane helix</keyword>
<dbReference type="OrthoDB" id="9805749at2"/>
<feature type="transmembrane region" description="Helical" evidence="8">
    <location>
        <begin position="254"/>
        <end position="280"/>
    </location>
</feature>
<feature type="transmembrane region" description="Helical" evidence="8">
    <location>
        <begin position="418"/>
        <end position="441"/>
    </location>
</feature>
<accession>A0A377GYZ4</accession>
<feature type="transmembrane region" description="Helical" evidence="8">
    <location>
        <begin position="329"/>
        <end position="348"/>
    </location>
</feature>
<keyword evidence="7 8" id="KW-0472">Membrane</keyword>
<gene>
    <name evidence="9" type="primary">ygfU</name>
    <name evidence="9" type="ORF">NCTC10723_01699</name>
</gene>
<protein>
    <submittedName>
        <fullName evidence="9">Purine permease ygfU</fullName>
    </submittedName>
</protein>
<dbReference type="AlphaFoldDB" id="A0A377GYZ4"/>
<dbReference type="PROSITE" id="PS01116">
    <property type="entry name" value="XANTH_URACIL_PERMASE"/>
    <property type="match status" value="1"/>
</dbReference>
<evidence type="ECO:0000256" key="1">
    <source>
        <dbReference type="ARBA" id="ARBA00004651"/>
    </source>
</evidence>
<comment type="similarity">
    <text evidence="2">Belongs to the nucleobase:cation symporter-2 (NCS2) (TC 2.A.40) family.</text>
</comment>
<comment type="subcellular location">
    <subcellularLocation>
        <location evidence="1">Cell membrane</location>
        <topology evidence="1">Multi-pass membrane protein</topology>
    </subcellularLocation>
</comment>
<evidence type="ECO:0000313" key="10">
    <source>
        <dbReference type="Proteomes" id="UP000255328"/>
    </source>
</evidence>
<feature type="transmembrane region" description="Helical" evidence="8">
    <location>
        <begin position="211"/>
        <end position="234"/>
    </location>
</feature>
<evidence type="ECO:0000256" key="8">
    <source>
        <dbReference type="SAM" id="Phobius"/>
    </source>
</evidence>
<keyword evidence="10" id="KW-1185">Reference proteome</keyword>
<dbReference type="InterPro" id="IPR006042">
    <property type="entry name" value="Xan_ur_permease"/>
</dbReference>
<feature type="transmembrane region" description="Helical" evidence="8">
    <location>
        <begin position="146"/>
        <end position="170"/>
    </location>
</feature>
<sequence>MLDKNQNLKDGAELFKVDGKPAFLEALPLAFQHIVAMFVGNVAPILIISRVTKLDPSITTILIQCAMLSAAIATFLQIYPIKLFAGLRIGSKLPVVMGTSFGFLPTVLAILGGNSLNLPTLFGAQIVGGIASILIGAYLKKIRKYFPPLVAGTVVFSIGLSLFPIGINYMAGGVGSPTYGSYQNWAISLVVLATVLFFNQFTRGITKLSSILIGIVVGYIISMVLGIVNFTPVSEAAWFAFPKFFIFGTPKFEAGAIVAMVIMYLVTAIQAVGDLSAITLGGINREVSDKELSGGVIGNGVGAIFSAILNSFPTATYSQNVGLVVLTKVVSRYVIGIAATVLLIAGFVPKFGAIINTIPSAVIGGGTITVFSMITMTGIQIISKSGITGRTMVIVGLSVAVGAGVGQVPQSIAQFPQFIKLIFGSSVVMSTLLALLLNIILPKEENK</sequence>
<evidence type="ECO:0000256" key="2">
    <source>
        <dbReference type="ARBA" id="ARBA00008821"/>
    </source>
</evidence>
<dbReference type="InterPro" id="IPR006043">
    <property type="entry name" value="NCS2"/>
</dbReference>
<feature type="transmembrane region" description="Helical" evidence="8">
    <location>
        <begin position="61"/>
        <end position="81"/>
    </location>
</feature>
<dbReference type="NCBIfam" id="TIGR00801">
    <property type="entry name" value="ncs2"/>
    <property type="match status" value="1"/>
</dbReference>
<organism evidence="9 10">
    <name type="scientific">Fusobacterium necrogenes</name>
    <dbReference type="NCBI Taxonomy" id="858"/>
    <lineage>
        <taxon>Bacteria</taxon>
        <taxon>Fusobacteriati</taxon>
        <taxon>Fusobacteriota</taxon>
        <taxon>Fusobacteriia</taxon>
        <taxon>Fusobacteriales</taxon>
        <taxon>Fusobacteriaceae</taxon>
        <taxon>Fusobacterium</taxon>
    </lineage>
</organism>
<feature type="transmembrane region" description="Helical" evidence="8">
    <location>
        <begin position="118"/>
        <end position="139"/>
    </location>
</feature>
<evidence type="ECO:0000256" key="7">
    <source>
        <dbReference type="ARBA" id="ARBA00023136"/>
    </source>
</evidence>
<feature type="transmembrane region" description="Helical" evidence="8">
    <location>
        <begin position="93"/>
        <end position="112"/>
    </location>
</feature>
<evidence type="ECO:0000256" key="3">
    <source>
        <dbReference type="ARBA" id="ARBA00022448"/>
    </source>
</evidence>
<dbReference type="EMBL" id="UGGU01000003">
    <property type="protein sequence ID" value="STO32210.1"/>
    <property type="molecule type" value="Genomic_DNA"/>
</dbReference>